<evidence type="ECO:0000313" key="2">
    <source>
        <dbReference type="EMBL" id="KAH7972010.1"/>
    </source>
</evidence>
<feature type="compositionally biased region" description="Basic and acidic residues" evidence="1">
    <location>
        <begin position="329"/>
        <end position="340"/>
    </location>
</feature>
<feature type="compositionally biased region" description="Basic residues" evidence="1">
    <location>
        <begin position="210"/>
        <end position="219"/>
    </location>
</feature>
<accession>A0A9D4Q8U5</accession>
<dbReference type="Proteomes" id="UP000821837">
    <property type="component" value="Chromosome 11"/>
</dbReference>
<proteinExistence type="predicted"/>
<feature type="compositionally biased region" description="Basic and acidic residues" evidence="1">
    <location>
        <begin position="258"/>
        <end position="291"/>
    </location>
</feature>
<organism evidence="2 3">
    <name type="scientific">Rhipicephalus sanguineus</name>
    <name type="common">Brown dog tick</name>
    <name type="synonym">Ixodes sanguineus</name>
    <dbReference type="NCBI Taxonomy" id="34632"/>
    <lineage>
        <taxon>Eukaryota</taxon>
        <taxon>Metazoa</taxon>
        <taxon>Ecdysozoa</taxon>
        <taxon>Arthropoda</taxon>
        <taxon>Chelicerata</taxon>
        <taxon>Arachnida</taxon>
        <taxon>Acari</taxon>
        <taxon>Parasitiformes</taxon>
        <taxon>Ixodida</taxon>
        <taxon>Ixodoidea</taxon>
        <taxon>Ixodidae</taxon>
        <taxon>Rhipicephalinae</taxon>
        <taxon>Rhipicephalus</taxon>
        <taxon>Rhipicephalus</taxon>
    </lineage>
</organism>
<gene>
    <name evidence="2" type="ORF">HPB52_004998</name>
</gene>
<feature type="compositionally biased region" description="Polar residues" evidence="1">
    <location>
        <begin position="305"/>
        <end position="314"/>
    </location>
</feature>
<dbReference type="AlphaFoldDB" id="A0A9D4Q8U5"/>
<feature type="region of interest" description="Disordered" evidence="1">
    <location>
        <begin position="396"/>
        <end position="451"/>
    </location>
</feature>
<feature type="compositionally biased region" description="Basic residues" evidence="1">
    <location>
        <begin position="119"/>
        <end position="132"/>
    </location>
</feature>
<keyword evidence="3" id="KW-1185">Reference proteome</keyword>
<feature type="compositionally biased region" description="Basic residues" evidence="1">
    <location>
        <begin position="341"/>
        <end position="357"/>
    </location>
</feature>
<evidence type="ECO:0000313" key="3">
    <source>
        <dbReference type="Proteomes" id="UP000821837"/>
    </source>
</evidence>
<feature type="region of interest" description="Disordered" evidence="1">
    <location>
        <begin position="115"/>
        <end position="142"/>
    </location>
</feature>
<feature type="region of interest" description="Disordered" evidence="1">
    <location>
        <begin position="183"/>
        <end position="369"/>
    </location>
</feature>
<dbReference type="EMBL" id="JABSTV010001247">
    <property type="protein sequence ID" value="KAH7972010.1"/>
    <property type="molecule type" value="Genomic_DNA"/>
</dbReference>
<feature type="compositionally biased region" description="Low complexity" evidence="1">
    <location>
        <begin position="358"/>
        <end position="369"/>
    </location>
</feature>
<comment type="caution">
    <text evidence="2">The sequence shown here is derived from an EMBL/GenBank/DDBJ whole genome shotgun (WGS) entry which is preliminary data.</text>
</comment>
<sequence>MEGLVGIKEIYSVQLHGGFDFQVGVNSIGAVQTLLGTGGLRLGTRTVPLVPVARQEPGTSKWRCGWKTHFRTSREWEAIKGPLSVAAVGCTTRKTYSTAVAMDVEELRTLGAARAAGQKQRRLTSLRPAKRLKPSEYGPQPNVIPEKRLAQATAITAPAEQQEARQADSQTLASMRVTAVKRGRRGKAAMLSQTKLPLPLRQKGPQTAKRERRRRRHRVCSQLGQRGRYGSQGEREVRLKGKTGPAGSTAAQSVWCNKKGDEDDDASHGRDVLQSANDRHPNSSVEQEKSVKAPGGEDTPKQPKLSISSRQQPLSFAAGRELNMASNIAKRERSRAEKTRWRQLRWKPRKQRQHRRQTSLSPASSLLTSAHRNPQALRGTLSSNCCRCRLASAEGGTAEAATPRPPTAAFSPSHSGPGRLRGRTAGSEHEEATSKQRPSKKPVADDMDTDSDLAFPATMCFHSHPCQRGAAD</sequence>
<reference evidence="2" key="1">
    <citation type="journal article" date="2020" name="Cell">
        <title>Large-Scale Comparative Analyses of Tick Genomes Elucidate Their Genetic Diversity and Vector Capacities.</title>
        <authorList>
            <consortium name="Tick Genome and Microbiome Consortium (TIGMIC)"/>
            <person name="Jia N."/>
            <person name="Wang J."/>
            <person name="Shi W."/>
            <person name="Du L."/>
            <person name="Sun Y."/>
            <person name="Zhan W."/>
            <person name="Jiang J.F."/>
            <person name="Wang Q."/>
            <person name="Zhang B."/>
            <person name="Ji P."/>
            <person name="Bell-Sakyi L."/>
            <person name="Cui X.M."/>
            <person name="Yuan T.T."/>
            <person name="Jiang B.G."/>
            <person name="Yang W.F."/>
            <person name="Lam T.T."/>
            <person name="Chang Q.C."/>
            <person name="Ding S.J."/>
            <person name="Wang X.J."/>
            <person name="Zhu J.G."/>
            <person name="Ruan X.D."/>
            <person name="Zhao L."/>
            <person name="Wei J.T."/>
            <person name="Ye R.Z."/>
            <person name="Que T.C."/>
            <person name="Du C.H."/>
            <person name="Zhou Y.H."/>
            <person name="Cheng J.X."/>
            <person name="Dai P.F."/>
            <person name="Guo W.B."/>
            <person name="Han X.H."/>
            <person name="Huang E.J."/>
            <person name="Li L.F."/>
            <person name="Wei W."/>
            <person name="Gao Y.C."/>
            <person name="Liu J.Z."/>
            <person name="Shao H.Z."/>
            <person name="Wang X."/>
            <person name="Wang C.C."/>
            <person name="Yang T.C."/>
            <person name="Huo Q.B."/>
            <person name="Li W."/>
            <person name="Chen H.Y."/>
            <person name="Chen S.E."/>
            <person name="Zhou L.G."/>
            <person name="Ni X.B."/>
            <person name="Tian J.H."/>
            <person name="Sheng Y."/>
            <person name="Liu T."/>
            <person name="Pan Y.S."/>
            <person name="Xia L.Y."/>
            <person name="Li J."/>
            <person name="Zhao F."/>
            <person name="Cao W.C."/>
        </authorList>
    </citation>
    <scope>NUCLEOTIDE SEQUENCE</scope>
    <source>
        <strain evidence="2">Rsan-2018</strain>
    </source>
</reference>
<protein>
    <submittedName>
        <fullName evidence="2">Uncharacterized protein</fullName>
    </submittedName>
</protein>
<evidence type="ECO:0000256" key="1">
    <source>
        <dbReference type="SAM" id="MobiDB-lite"/>
    </source>
</evidence>
<name>A0A9D4Q8U5_RHISA</name>
<reference evidence="2" key="2">
    <citation type="submission" date="2021-09" db="EMBL/GenBank/DDBJ databases">
        <authorList>
            <person name="Jia N."/>
            <person name="Wang J."/>
            <person name="Shi W."/>
            <person name="Du L."/>
            <person name="Sun Y."/>
            <person name="Zhan W."/>
            <person name="Jiang J."/>
            <person name="Wang Q."/>
            <person name="Zhang B."/>
            <person name="Ji P."/>
            <person name="Sakyi L.B."/>
            <person name="Cui X."/>
            <person name="Yuan T."/>
            <person name="Jiang B."/>
            <person name="Yang W."/>
            <person name="Lam T.T.-Y."/>
            <person name="Chang Q."/>
            <person name="Ding S."/>
            <person name="Wang X."/>
            <person name="Zhu J."/>
            <person name="Ruan X."/>
            <person name="Zhao L."/>
            <person name="Wei J."/>
            <person name="Que T."/>
            <person name="Du C."/>
            <person name="Cheng J."/>
            <person name="Dai P."/>
            <person name="Han X."/>
            <person name="Huang E."/>
            <person name="Gao Y."/>
            <person name="Liu J."/>
            <person name="Shao H."/>
            <person name="Ye R."/>
            <person name="Li L."/>
            <person name="Wei W."/>
            <person name="Wang X."/>
            <person name="Wang C."/>
            <person name="Huo Q."/>
            <person name="Li W."/>
            <person name="Guo W."/>
            <person name="Chen H."/>
            <person name="Chen S."/>
            <person name="Zhou L."/>
            <person name="Zhou L."/>
            <person name="Ni X."/>
            <person name="Tian J."/>
            <person name="Zhou Y."/>
            <person name="Sheng Y."/>
            <person name="Liu T."/>
            <person name="Pan Y."/>
            <person name="Xia L."/>
            <person name="Li J."/>
            <person name="Zhao F."/>
            <person name="Cao W."/>
        </authorList>
    </citation>
    <scope>NUCLEOTIDE SEQUENCE</scope>
    <source>
        <strain evidence="2">Rsan-2018</strain>
        <tissue evidence="2">Larvae</tissue>
    </source>
</reference>